<dbReference type="EMBL" id="JAATLJ010000001">
    <property type="protein sequence ID" value="NIZ40591.1"/>
    <property type="molecule type" value="Genomic_DNA"/>
</dbReference>
<evidence type="ECO:0000313" key="1">
    <source>
        <dbReference type="EMBL" id="NIZ40591.1"/>
    </source>
</evidence>
<organism evidence="1 2">
    <name type="scientific">Entomospira entomophila</name>
    <dbReference type="NCBI Taxonomy" id="2719988"/>
    <lineage>
        <taxon>Bacteria</taxon>
        <taxon>Pseudomonadati</taxon>
        <taxon>Spirochaetota</taxon>
        <taxon>Spirochaetia</taxon>
        <taxon>Spirochaetales</taxon>
        <taxon>Spirochaetaceae</taxon>
        <taxon>Entomospira</taxon>
    </lineage>
</organism>
<dbReference type="RefSeq" id="WP_167700182.1">
    <property type="nucleotide sequence ID" value="NZ_CP118174.1"/>
</dbReference>
<comment type="caution">
    <text evidence="1">The sequence shown here is derived from an EMBL/GenBank/DDBJ whole genome shotgun (WGS) entry which is preliminary data.</text>
</comment>
<protein>
    <submittedName>
        <fullName evidence="1">Uncharacterized protein</fullName>
    </submittedName>
</protein>
<reference evidence="1 2" key="1">
    <citation type="submission" date="2020-03" db="EMBL/GenBank/DDBJ databases">
        <title>Spirochaetal bacteria isolated from arthropods constitute a novel genus Entomospira genus novum within the order Spirochaetales.</title>
        <authorList>
            <person name="Grana-Miraglia L."/>
            <person name="Sikutova S."/>
            <person name="Fingerle V."/>
            <person name="Sing A."/>
            <person name="Castillo-Ramirez S."/>
            <person name="Margos G."/>
            <person name="Rudolf I."/>
        </authorList>
    </citation>
    <scope>NUCLEOTIDE SEQUENCE [LARGE SCALE GENOMIC DNA]</scope>
    <source>
        <strain evidence="1 2">BR193</strain>
    </source>
</reference>
<dbReference type="AlphaFoldDB" id="A0A968KTQ8"/>
<evidence type="ECO:0000313" key="2">
    <source>
        <dbReference type="Proteomes" id="UP000711995"/>
    </source>
</evidence>
<proteinExistence type="predicted"/>
<accession>A0A968KTQ8</accession>
<gene>
    <name evidence="1" type="ORF">HCT14_03570</name>
</gene>
<keyword evidence="2" id="KW-1185">Reference proteome</keyword>
<dbReference type="Proteomes" id="UP000711995">
    <property type="component" value="Unassembled WGS sequence"/>
</dbReference>
<name>A0A968KTQ8_9SPIO</name>
<sequence length="84" mass="9822">MDVSATEEHYFPCRNCGRYFEQRDSAVLFCSQSCQDGYGLCINCHKPLVINGVSISPYCSNSCKVRYMVKRYNYYKKIIRLTQK</sequence>